<reference evidence="1" key="2">
    <citation type="submission" date="2021-04" db="EMBL/GenBank/DDBJ databases">
        <authorList>
            <person name="Gilroy R."/>
        </authorList>
    </citation>
    <scope>NUCLEOTIDE SEQUENCE</scope>
    <source>
        <strain evidence="1">378</strain>
    </source>
</reference>
<dbReference type="SUPFAM" id="SSF47336">
    <property type="entry name" value="ACP-like"/>
    <property type="match status" value="1"/>
</dbReference>
<evidence type="ECO:0000313" key="2">
    <source>
        <dbReference type="Proteomes" id="UP000733611"/>
    </source>
</evidence>
<accession>A0A948WY87</accession>
<sequence>MSENLTKYNDAFCRTFLVTAEQLPDLQYQGIEAWDSVGHMTLMGVLEEAFDIMLDPDDVIGFSSYAKGMEILGKYGITF</sequence>
<reference evidence="1" key="1">
    <citation type="journal article" date="2021" name="PeerJ">
        <title>Extensive microbial diversity within the chicken gut microbiome revealed by metagenomics and culture.</title>
        <authorList>
            <person name="Gilroy R."/>
            <person name="Ravi A."/>
            <person name="Getino M."/>
            <person name="Pursley I."/>
            <person name="Horton D.L."/>
            <person name="Alikhan N.F."/>
            <person name="Baker D."/>
            <person name="Gharbi K."/>
            <person name="Hall N."/>
            <person name="Watson M."/>
            <person name="Adriaenssens E.M."/>
            <person name="Foster-Nyarko E."/>
            <person name="Jarju S."/>
            <person name="Secka A."/>
            <person name="Antonio M."/>
            <person name="Oren A."/>
            <person name="Chaudhuri R.R."/>
            <person name="La Ragione R."/>
            <person name="Hildebrand F."/>
            <person name="Pallen M.J."/>
        </authorList>
    </citation>
    <scope>NUCLEOTIDE SEQUENCE</scope>
    <source>
        <strain evidence="1">378</strain>
    </source>
</reference>
<dbReference type="Proteomes" id="UP000733611">
    <property type="component" value="Unassembled WGS sequence"/>
</dbReference>
<dbReference type="InterPro" id="IPR036736">
    <property type="entry name" value="ACP-like_sf"/>
</dbReference>
<dbReference type="AlphaFoldDB" id="A0A948WY87"/>
<name>A0A948WY87_9GAMM</name>
<evidence type="ECO:0000313" key="1">
    <source>
        <dbReference type="EMBL" id="MBU3843463.1"/>
    </source>
</evidence>
<gene>
    <name evidence="1" type="ORF">H9847_01105</name>
</gene>
<proteinExistence type="predicted"/>
<organism evidence="1 2">
    <name type="scientific">Candidatus Anaerobiospirillum pullicola</name>
    <dbReference type="NCBI Taxonomy" id="2838451"/>
    <lineage>
        <taxon>Bacteria</taxon>
        <taxon>Pseudomonadati</taxon>
        <taxon>Pseudomonadota</taxon>
        <taxon>Gammaproteobacteria</taxon>
        <taxon>Aeromonadales</taxon>
        <taxon>Succinivibrionaceae</taxon>
        <taxon>Anaerobiospirillum</taxon>
    </lineage>
</organism>
<comment type="caution">
    <text evidence="1">The sequence shown here is derived from an EMBL/GenBank/DDBJ whole genome shotgun (WGS) entry which is preliminary data.</text>
</comment>
<dbReference type="Gene3D" id="1.10.1200.10">
    <property type="entry name" value="ACP-like"/>
    <property type="match status" value="1"/>
</dbReference>
<protein>
    <submittedName>
        <fullName evidence="1">Acyl carrier protein</fullName>
    </submittedName>
</protein>
<dbReference type="EMBL" id="JAHLFE010000017">
    <property type="protein sequence ID" value="MBU3843463.1"/>
    <property type="molecule type" value="Genomic_DNA"/>
</dbReference>